<evidence type="ECO:0000256" key="2">
    <source>
        <dbReference type="ARBA" id="ARBA00002923"/>
    </source>
</evidence>
<dbReference type="KEGG" id="ssam:E3D00_00850"/>
<evidence type="ECO:0000256" key="12">
    <source>
        <dbReference type="HAMAP-Rule" id="MF_00388"/>
    </source>
</evidence>
<dbReference type="InterPro" id="IPR015870">
    <property type="entry name" value="UDP-acyl_N-AcGlcN_deAcase_N"/>
</dbReference>
<proteinExistence type="inferred from homology"/>
<feature type="active site" description="Proton donor" evidence="12">
    <location>
        <position position="291"/>
    </location>
</feature>
<dbReference type="UniPathway" id="UPA00359">
    <property type="reaction ID" value="UER00478"/>
</dbReference>
<comment type="catalytic activity">
    <reaction evidence="11 12">
        <text>a UDP-3-O-[(3R)-3-hydroxyacyl]-N-acetyl-alpha-D-glucosamine + H2O = a UDP-3-O-[(3R)-3-hydroxyacyl]-alpha-D-glucosamine + acetate</text>
        <dbReference type="Rhea" id="RHEA:67816"/>
        <dbReference type="ChEBI" id="CHEBI:15377"/>
        <dbReference type="ChEBI" id="CHEBI:30089"/>
        <dbReference type="ChEBI" id="CHEBI:137740"/>
        <dbReference type="ChEBI" id="CHEBI:173225"/>
        <dbReference type="EC" id="3.5.1.108"/>
    </reaction>
</comment>
<dbReference type="SUPFAM" id="SSF54211">
    <property type="entry name" value="Ribosomal protein S5 domain 2-like"/>
    <property type="match status" value="2"/>
</dbReference>
<accession>A0A4Y6UHJ3</accession>
<dbReference type="NCBIfam" id="TIGR00325">
    <property type="entry name" value="lpxC"/>
    <property type="match status" value="1"/>
</dbReference>
<dbReference type="InterPro" id="IPR004463">
    <property type="entry name" value="UDP-acyl_GlcNac_deAcase"/>
</dbReference>
<dbReference type="GO" id="GO:0016020">
    <property type="term" value="C:membrane"/>
    <property type="evidence" value="ECO:0007669"/>
    <property type="project" value="GOC"/>
</dbReference>
<dbReference type="RefSeq" id="WP_141459093.1">
    <property type="nucleotide sequence ID" value="NZ_CP038141.1"/>
</dbReference>
<evidence type="ECO:0000256" key="1">
    <source>
        <dbReference type="ARBA" id="ARBA00001947"/>
    </source>
</evidence>
<dbReference type="GO" id="GO:0009245">
    <property type="term" value="P:lipid A biosynthetic process"/>
    <property type="evidence" value="ECO:0007669"/>
    <property type="project" value="UniProtKB-UniRule"/>
</dbReference>
<dbReference type="AlphaFoldDB" id="A0A4Y6UHJ3"/>
<dbReference type="EC" id="3.5.1.108" evidence="4 12"/>
<organism evidence="13 14">
    <name type="scientific">Swingsia samuiensis</name>
    <dbReference type="NCBI Taxonomy" id="1293412"/>
    <lineage>
        <taxon>Bacteria</taxon>
        <taxon>Pseudomonadati</taxon>
        <taxon>Pseudomonadota</taxon>
        <taxon>Alphaproteobacteria</taxon>
        <taxon>Acetobacterales</taxon>
        <taxon>Acetobacteraceae</taxon>
        <taxon>Swingsia</taxon>
    </lineage>
</organism>
<keyword evidence="9 12" id="KW-0862">Zinc</keyword>
<dbReference type="GO" id="GO:0103117">
    <property type="term" value="F:UDP-3-O-acyl-N-acetylglucosamine deacetylase activity"/>
    <property type="evidence" value="ECO:0007669"/>
    <property type="project" value="UniProtKB-UniRule"/>
</dbReference>
<dbReference type="PANTHER" id="PTHR33694">
    <property type="entry name" value="UDP-3-O-ACYL-N-ACETYLGLUCOSAMINE DEACETYLASE 1, MITOCHONDRIAL-RELATED"/>
    <property type="match status" value="1"/>
</dbReference>
<evidence type="ECO:0000256" key="5">
    <source>
        <dbReference type="ARBA" id="ARBA00022516"/>
    </source>
</evidence>
<evidence type="ECO:0000256" key="3">
    <source>
        <dbReference type="ARBA" id="ARBA00005002"/>
    </source>
</evidence>
<keyword evidence="6 12" id="KW-0441">Lipid A biosynthesis</keyword>
<dbReference type="Gene3D" id="3.30.230.20">
    <property type="entry name" value="lpxc deacetylase, domain 1"/>
    <property type="match status" value="1"/>
</dbReference>
<keyword evidence="14" id="KW-1185">Reference proteome</keyword>
<comment type="cofactor">
    <cofactor evidence="1 12">
        <name>Zn(2+)</name>
        <dbReference type="ChEBI" id="CHEBI:29105"/>
    </cofactor>
</comment>
<dbReference type="GO" id="GO:0046872">
    <property type="term" value="F:metal ion binding"/>
    <property type="evidence" value="ECO:0007669"/>
    <property type="project" value="UniProtKB-KW"/>
</dbReference>
<feature type="binding site" evidence="12">
    <location>
        <position position="105"/>
    </location>
    <ligand>
        <name>Zn(2+)</name>
        <dbReference type="ChEBI" id="CHEBI:29105"/>
    </ligand>
</feature>
<evidence type="ECO:0000313" key="14">
    <source>
        <dbReference type="Proteomes" id="UP000316313"/>
    </source>
</evidence>
<dbReference type="PANTHER" id="PTHR33694:SF1">
    <property type="entry name" value="UDP-3-O-ACYL-N-ACETYLGLUCOSAMINE DEACETYLASE 1, MITOCHONDRIAL-RELATED"/>
    <property type="match status" value="1"/>
</dbReference>
<keyword evidence="10 12" id="KW-0443">Lipid metabolism</keyword>
<sequence>MLQKNVSSTQHHLKTCSFLEQANAQNLQTTLASTISCKGVALHTGQEVELKLIPADADTGILIHRSDLADSYPFPVRHDRIVDTQLSTVVACKENPSLKVATIEHLMAALHGLEIDNVIISLNGPEVPILDGSADSFTFLIRCAGQKTLEAPRRVIKIRQTVRVEGKDGAFAELQPTPQDLSLAISLDFAASAIGHQRYAMTLDKERFLKEISFCRTFVNLKDIEYLHSIGLARGGSLENAIVVDNDHILNPEGLRIDREFARHKLLDAIGDLYCSGYRIQGGFIGHKSGHKLNNELLHAVFSDPKNWSFEEPKTSIPLENTPIPSCVAA</sequence>
<feature type="binding site" evidence="12">
    <location>
        <position position="268"/>
    </location>
    <ligand>
        <name>Zn(2+)</name>
        <dbReference type="ChEBI" id="CHEBI:29105"/>
    </ligand>
</feature>
<comment type="pathway">
    <text evidence="3 12">Glycolipid biosynthesis; lipid IV(A) biosynthesis; lipid IV(A) from (3R)-3-hydroxytetradecanoyl-[acyl-carrier-protein] and UDP-N-acetyl-alpha-D-glucosamine: step 2/6.</text>
</comment>
<gene>
    <name evidence="12" type="primary">lpxC</name>
    <name evidence="13" type="ORF">E3D00_00850</name>
</gene>
<dbReference type="InterPro" id="IPR020568">
    <property type="entry name" value="Ribosomal_Su5_D2-typ_SF"/>
</dbReference>
<keyword evidence="5 12" id="KW-0444">Lipid biosynthesis</keyword>
<comment type="similarity">
    <text evidence="12">Belongs to the LpxC family.</text>
</comment>
<dbReference type="Gene3D" id="3.30.1700.10">
    <property type="entry name" value="lpxc deacetylase, domain 2"/>
    <property type="match status" value="1"/>
</dbReference>
<feature type="binding site" evidence="12">
    <location>
        <position position="264"/>
    </location>
    <ligand>
        <name>Zn(2+)</name>
        <dbReference type="ChEBI" id="CHEBI:29105"/>
    </ligand>
</feature>
<keyword evidence="8 12" id="KW-0378">Hydrolase</keyword>
<evidence type="ECO:0000256" key="4">
    <source>
        <dbReference type="ARBA" id="ARBA00012745"/>
    </source>
</evidence>
<comment type="function">
    <text evidence="2 12">Catalyzes the hydrolysis of UDP-3-O-myristoyl-N-acetylglucosamine to form UDP-3-O-myristoylglucosamine and acetate, the committed step in lipid A biosynthesis.</text>
</comment>
<evidence type="ECO:0000256" key="7">
    <source>
        <dbReference type="ARBA" id="ARBA00022723"/>
    </source>
</evidence>
<dbReference type="HAMAP" id="MF_00388">
    <property type="entry name" value="LpxC"/>
    <property type="match status" value="1"/>
</dbReference>
<dbReference type="Pfam" id="PF03331">
    <property type="entry name" value="LpxC"/>
    <property type="match status" value="1"/>
</dbReference>
<dbReference type="InterPro" id="IPR011334">
    <property type="entry name" value="UDP-acyl_GlcNac_deAcase_C"/>
</dbReference>
<evidence type="ECO:0000313" key="13">
    <source>
        <dbReference type="EMBL" id="QDH16280.1"/>
    </source>
</evidence>
<protein>
    <recommendedName>
        <fullName evidence="4 12">UDP-3-O-acyl-N-acetylglucosamine deacetylase</fullName>
        <shortName evidence="12">UDP-3-O-acyl-GlcNAc deacetylase</shortName>
        <ecNumber evidence="4 12">3.5.1.108</ecNumber>
    </recommendedName>
    <alternativeName>
        <fullName evidence="12">UDP-3-O-[R-3-hydroxymyristoyl]-N-acetylglucosamine deacetylase</fullName>
    </alternativeName>
</protein>
<dbReference type="OrthoDB" id="9802746at2"/>
<evidence type="ECO:0000256" key="9">
    <source>
        <dbReference type="ARBA" id="ARBA00022833"/>
    </source>
</evidence>
<evidence type="ECO:0000256" key="11">
    <source>
        <dbReference type="ARBA" id="ARBA00024535"/>
    </source>
</evidence>
<evidence type="ECO:0000256" key="10">
    <source>
        <dbReference type="ARBA" id="ARBA00023098"/>
    </source>
</evidence>
<evidence type="ECO:0000256" key="6">
    <source>
        <dbReference type="ARBA" id="ARBA00022556"/>
    </source>
</evidence>
<dbReference type="Proteomes" id="UP000316313">
    <property type="component" value="Chromosome"/>
</dbReference>
<reference evidence="13 14" key="1">
    <citation type="submission" date="2019-03" db="EMBL/GenBank/DDBJ databases">
        <title>The complete genome sequence of Swingsia samuiensis NBRC107927(T).</title>
        <authorList>
            <person name="Chua K.-O."/>
            <person name="Chan K.-G."/>
            <person name="See-Too W.-S."/>
        </authorList>
    </citation>
    <scope>NUCLEOTIDE SEQUENCE [LARGE SCALE GENOMIC DNA]</scope>
    <source>
        <strain evidence="13 14">AH83</strain>
    </source>
</reference>
<keyword evidence="7 12" id="KW-0479">Metal-binding</keyword>
<evidence type="ECO:0000256" key="8">
    <source>
        <dbReference type="ARBA" id="ARBA00022801"/>
    </source>
</evidence>
<dbReference type="EMBL" id="CP038141">
    <property type="protein sequence ID" value="QDH16280.1"/>
    <property type="molecule type" value="Genomic_DNA"/>
</dbReference>
<name>A0A4Y6UHJ3_9PROT</name>